<dbReference type="PRINTS" id="PR00411">
    <property type="entry name" value="PNDRDTASEI"/>
</dbReference>
<dbReference type="InterPro" id="IPR028202">
    <property type="entry name" value="Reductase_C"/>
</dbReference>
<dbReference type="AlphaFoldDB" id="A0A4R5L588"/>
<evidence type="ECO:0000256" key="3">
    <source>
        <dbReference type="ARBA" id="ARBA00022827"/>
    </source>
</evidence>
<keyword evidence="4" id="KW-0560">Oxidoreductase</keyword>
<feature type="domain" description="FAD/NAD(P)-binding" evidence="5">
    <location>
        <begin position="15"/>
        <end position="313"/>
    </location>
</feature>
<organism evidence="7 8">
    <name type="scientific">Paraburkholderia guartelaensis</name>
    <dbReference type="NCBI Taxonomy" id="2546446"/>
    <lineage>
        <taxon>Bacteria</taxon>
        <taxon>Pseudomonadati</taxon>
        <taxon>Pseudomonadota</taxon>
        <taxon>Betaproteobacteria</taxon>
        <taxon>Burkholderiales</taxon>
        <taxon>Burkholderiaceae</taxon>
        <taxon>Paraburkholderia</taxon>
    </lineage>
</organism>
<proteinExistence type="predicted"/>
<dbReference type="SUPFAM" id="SSF55424">
    <property type="entry name" value="FAD/NAD-linked reductases, dimerisation (C-terminal) domain"/>
    <property type="match status" value="1"/>
</dbReference>
<evidence type="ECO:0000256" key="2">
    <source>
        <dbReference type="ARBA" id="ARBA00022630"/>
    </source>
</evidence>
<dbReference type="GO" id="GO:0016651">
    <property type="term" value="F:oxidoreductase activity, acting on NAD(P)H"/>
    <property type="evidence" value="ECO:0007669"/>
    <property type="project" value="TreeGrafter"/>
</dbReference>
<reference evidence="7 8" key="1">
    <citation type="submission" date="2019-03" db="EMBL/GenBank/DDBJ databases">
        <title>Paraburkholderia sp. isolated from native Mimosa gymnas in Guartela State Park, Brazil.</title>
        <authorList>
            <person name="Paulitsch F."/>
            <person name="Hungria M."/>
            <person name="Delamuta J.R.M."/>
            <person name="Ribeiro R.A."/>
            <person name="Dall'Agnol R."/>
            <person name="Silva J.S.B."/>
        </authorList>
    </citation>
    <scope>NUCLEOTIDE SEQUENCE [LARGE SCALE GENOMIC DNA]</scope>
    <source>
        <strain evidence="7 8">CNPSo 3008</strain>
    </source>
</reference>
<dbReference type="SUPFAM" id="SSF51905">
    <property type="entry name" value="FAD/NAD(P)-binding domain"/>
    <property type="match status" value="2"/>
</dbReference>
<comment type="cofactor">
    <cofactor evidence="1">
        <name>FAD</name>
        <dbReference type="ChEBI" id="CHEBI:57692"/>
    </cofactor>
</comment>
<evidence type="ECO:0000259" key="6">
    <source>
        <dbReference type="Pfam" id="PF14759"/>
    </source>
</evidence>
<dbReference type="PANTHER" id="PTHR43557:SF2">
    <property type="entry name" value="RIESKE DOMAIN-CONTAINING PROTEIN-RELATED"/>
    <property type="match status" value="1"/>
</dbReference>
<evidence type="ECO:0000259" key="5">
    <source>
        <dbReference type="Pfam" id="PF07992"/>
    </source>
</evidence>
<keyword evidence="3" id="KW-0274">FAD</keyword>
<dbReference type="Gene3D" id="3.50.50.60">
    <property type="entry name" value="FAD/NAD(P)-binding domain"/>
    <property type="match status" value="2"/>
</dbReference>
<dbReference type="InterPro" id="IPR016156">
    <property type="entry name" value="FAD/NAD-linked_Rdtase_dimer_sf"/>
</dbReference>
<sequence length="413" mass="44067">MSATPENTAREAPRTVVVIGGGQAAGWVVKTLRKEGYEGRLVMIADEVHLPYERPPLSKAVLAGEADIETVRIAKPDEFAALNVETWQPDCATSIDRAARVVTTRSGREVKYDRLVIATGGAARKLPASVAQSAHVTYLRTLDEALALGERLRSSQRVLVVGGGWIGLEVAATACKLGVQATVVEGAPRLCARSLPEDVSRFLLDLHRANGVDVRLNAMLLSLEDRPEGGVRATFADGSTLDADFAVAGIGLAPHTALAVAAGLSVDDGIVVDEFGETSDSCIFACGDVANHPNAWLKRRVRLESWANAQNQAIAAAKAVLGVKTPYAEIPWFWSDQYDVNLQILGDIPAGIVPALRGSLEEKRASLFFVEDGHLRGVIAINAARELKLARKWMSQGRAVDLAALVDTSKALA</sequence>
<dbReference type="Proteomes" id="UP000295606">
    <property type="component" value="Unassembled WGS sequence"/>
</dbReference>
<dbReference type="GO" id="GO:0005737">
    <property type="term" value="C:cytoplasm"/>
    <property type="evidence" value="ECO:0007669"/>
    <property type="project" value="TreeGrafter"/>
</dbReference>
<dbReference type="Gene3D" id="3.30.390.30">
    <property type="match status" value="1"/>
</dbReference>
<dbReference type="InterPro" id="IPR036188">
    <property type="entry name" value="FAD/NAD-bd_sf"/>
</dbReference>
<dbReference type="EMBL" id="SMOD01000034">
    <property type="protein sequence ID" value="TDG03909.1"/>
    <property type="molecule type" value="Genomic_DNA"/>
</dbReference>
<comment type="caution">
    <text evidence="7">The sequence shown here is derived from an EMBL/GenBank/DDBJ whole genome shotgun (WGS) entry which is preliminary data.</text>
</comment>
<evidence type="ECO:0000256" key="1">
    <source>
        <dbReference type="ARBA" id="ARBA00001974"/>
    </source>
</evidence>
<dbReference type="PRINTS" id="PR00368">
    <property type="entry name" value="FADPNR"/>
</dbReference>
<keyword evidence="2" id="KW-0285">Flavoprotein</keyword>
<evidence type="ECO:0000256" key="4">
    <source>
        <dbReference type="ARBA" id="ARBA00023002"/>
    </source>
</evidence>
<accession>A0A4R5L588</accession>
<dbReference type="Pfam" id="PF14759">
    <property type="entry name" value="Reductase_C"/>
    <property type="match status" value="1"/>
</dbReference>
<feature type="domain" description="Reductase C-terminal" evidence="6">
    <location>
        <begin position="332"/>
        <end position="412"/>
    </location>
</feature>
<dbReference type="Pfam" id="PF07992">
    <property type="entry name" value="Pyr_redox_2"/>
    <property type="match status" value="1"/>
</dbReference>
<dbReference type="InterPro" id="IPR023753">
    <property type="entry name" value="FAD/NAD-binding_dom"/>
</dbReference>
<evidence type="ECO:0000313" key="7">
    <source>
        <dbReference type="EMBL" id="TDG03909.1"/>
    </source>
</evidence>
<dbReference type="InterPro" id="IPR050446">
    <property type="entry name" value="FAD-oxidoreductase/Apoptosis"/>
</dbReference>
<dbReference type="OrthoDB" id="9769238at2"/>
<evidence type="ECO:0000313" key="8">
    <source>
        <dbReference type="Proteomes" id="UP000295606"/>
    </source>
</evidence>
<dbReference type="PANTHER" id="PTHR43557">
    <property type="entry name" value="APOPTOSIS-INDUCING FACTOR 1"/>
    <property type="match status" value="1"/>
</dbReference>
<dbReference type="RefSeq" id="WP_133187536.1">
    <property type="nucleotide sequence ID" value="NZ_SMOD01000034.1"/>
</dbReference>
<gene>
    <name evidence="7" type="ORF">E1N52_32315</name>
</gene>
<protein>
    <submittedName>
        <fullName evidence="7">Pyridine nucleotide-disulfide oxidoreductase</fullName>
    </submittedName>
</protein>
<name>A0A4R5L588_9BURK</name>